<dbReference type="GO" id="GO:0034040">
    <property type="term" value="F:ATPase-coupled lipid transmembrane transporter activity"/>
    <property type="evidence" value="ECO:0007669"/>
    <property type="project" value="TreeGrafter"/>
</dbReference>
<evidence type="ECO:0000256" key="3">
    <source>
        <dbReference type="ARBA" id="ARBA00022741"/>
    </source>
</evidence>
<dbReference type="EMBL" id="JARGDL010000010">
    <property type="protein sequence ID" value="MDF1612177.1"/>
    <property type="molecule type" value="Genomic_DNA"/>
</dbReference>
<proteinExistence type="predicted"/>
<dbReference type="InterPro" id="IPR011527">
    <property type="entry name" value="ABC1_TM_dom"/>
</dbReference>
<dbReference type="GO" id="GO:0016887">
    <property type="term" value="F:ATP hydrolysis activity"/>
    <property type="evidence" value="ECO:0007669"/>
    <property type="project" value="InterPro"/>
</dbReference>
<dbReference type="Gene3D" id="3.40.50.300">
    <property type="entry name" value="P-loop containing nucleotide triphosphate hydrolases"/>
    <property type="match status" value="1"/>
</dbReference>
<dbReference type="GO" id="GO:0005524">
    <property type="term" value="F:ATP binding"/>
    <property type="evidence" value="ECO:0007669"/>
    <property type="project" value="UniProtKB-KW"/>
</dbReference>
<feature type="transmembrane region" description="Helical" evidence="7">
    <location>
        <begin position="130"/>
        <end position="153"/>
    </location>
</feature>
<keyword evidence="6 7" id="KW-0472">Membrane</keyword>
<dbReference type="Gene3D" id="1.20.1560.10">
    <property type="entry name" value="ABC transporter type 1, transmembrane domain"/>
    <property type="match status" value="1"/>
</dbReference>
<evidence type="ECO:0000313" key="11">
    <source>
        <dbReference type="Proteomes" id="UP001221302"/>
    </source>
</evidence>
<dbReference type="Pfam" id="PF00664">
    <property type="entry name" value="ABC_membrane"/>
    <property type="match status" value="1"/>
</dbReference>
<dbReference type="AlphaFoldDB" id="A0AAE3P0K1"/>
<feature type="transmembrane region" description="Helical" evidence="7">
    <location>
        <begin position="21"/>
        <end position="47"/>
    </location>
</feature>
<keyword evidence="5 7" id="KW-1133">Transmembrane helix</keyword>
<dbReference type="GO" id="GO:0140359">
    <property type="term" value="F:ABC-type transporter activity"/>
    <property type="evidence" value="ECO:0007669"/>
    <property type="project" value="InterPro"/>
</dbReference>
<evidence type="ECO:0000259" key="8">
    <source>
        <dbReference type="PROSITE" id="PS50893"/>
    </source>
</evidence>
<keyword evidence="4" id="KW-0067">ATP-binding</keyword>
<dbReference type="InterPro" id="IPR036640">
    <property type="entry name" value="ABC1_TM_sf"/>
</dbReference>
<dbReference type="SMART" id="SM00382">
    <property type="entry name" value="AAA"/>
    <property type="match status" value="1"/>
</dbReference>
<dbReference type="GO" id="GO:0034775">
    <property type="term" value="P:glutathione transmembrane transport"/>
    <property type="evidence" value="ECO:0007669"/>
    <property type="project" value="InterPro"/>
</dbReference>
<dbReference type="InterPro" id="IPR003593">
    <property type="entry name" value="AAA+_ATPase"/>
</dbReference>
<dbReference type="Proteomes" id="UP001221302">
    <property type="component" value="Unassembled WGS sequence"/>
</dbReference>
<dbReference type="GO" id="GO:0005886">
    <property type="term" value="C:plasma membrane"/>
    <property type="evidence" value="ECO:0007669"/>
    <property type="project" value="UniProtKB-SubCell"/>
</dbReference>
<comment type="subcellular location">
    <subcellularLocation>
        <location evidence="1">Cell membrane</location>
        <topology evidence="1">Multi-pass membrane protein</topology>
    </subcellularLocation>
</comment>
<feature type="transmembrane region" description="Helical" evidence="7">
    <location>
        <begin position="276"/>
        <end position="301"/>
    </location>
</feature>
<evidence type="ECO:0000313" key="10">
    <source>
        <dbReference type="EMBL" id="MDF1612177.1"/>
    </source>
</evidence>
<feature type="domain" description="ABC transporter" evidence="8">
    <location>
        <begin position="337"/>
        <end position="546"/>
    </location>
</feature>
<dbReference type="InterPro" id="IPR017871">
    <property type="entry name" value="ABC_transporter-like_CS"/>
</dbReference>
<feature type="transmembrane region" description="Helical" evidence="7">
    <location>
        <begin position="53"/>
        <end position="73"/>
    </location>
</feature>
<dbReference type="InterPro" id="IPR014223">
    <property type="entry name" value="ABC_CydC/D"/>
</dbReference>
<evidence type="ECO:0000256" key="7">
    <source>
        <dbReference type="SAM" id="Phobius"/>
    </source>
</evidence>
<dbReference type="PANTHER" id="PTHR24221:SF653">
    <property type="entry name" value="TRANSPORT ATP-BINDING PROTEIN CYDC"/>
    <property type="match status" value="1"/>
</dbReference>
<gene>
    <name evidence="10" type="primary">cydC</name>
    <name evidence="10" type="ORF">P0M35_08450</name>
</gene>
<feature type="transmembrane region" description="Helical" evidence="7">
    <location>
        <begin position="159"/>
        <end position="181"/>
    </location>
</feature>
<dbReference type="RefSeq" id="WP_321535944.1">
    <property type="nucleotide sequence ID" value="NZ_JARGDL010000010.1"/>
</dbReference>
<organism evidence="10 11">
    <name type="scientific">Stygiobacter electus</name>
    <dbReference type="NCBI Taxonomy" id="3032292"/>
    <lineage>
        <taxon>Bacteria</taxon>
        <taxon>Pseudomonadati</taxon>
        <taxon>Ignavibacteriota</taxon>
        <taxon>Ignavibacteria</taxon>
        <taxon>Ignavibacteriales</taxon>
        <taxon>Melioribacteraceae</taxon>
        <taxon>Stygiobacter</taxon>
    </lineage>
</organism>
<dbReference type="NCBIfam" id="TIGR02868">
    <property type="entry name" value="CydC"/>
    <property type="match status" value="1"/>
</dbReference>
<dbReference type="PANTHER" id="PTHR24221">
    <property type="entry name" value="ATP-BINDING CASSETTE SUB-FAMILY B"/>
    <property type="match status" value="1"/>
</dbReference>
<dbReference type="PROSITE" id="PS50893">
    <property type="entry name" value="ABC_TRANSPORTER_2"/>
    <property type="match status" value="1"/>
</dbReference>
<evidence type="ECO:0000256" key="2">
    <source>
        <dbReference type="ARBA" id="ARBA00022692"/>
    </source>
</evidence>
<feature type="domain" description="ABC transmembrane type-1" evidence="9">
    <location>
        <begin position="20"/>
        <end position="288"/>
    </location>
</feature>
<dbReference type="InterPro" id="IPR003439">
    <property type="entry name" value="ABC_transporter-like_ATP-bd"/>
</dbReference>
<dbReference type="SUPFAM" id="SSF52540">
    <property type="entry name" value="P-loop containing nucleoside triphosphate hydrolases"/>
    <property type="match status" value="1"/>
</dbReference>
<evidence type="ECO:0000256" key="4">
    <source>
        <dbReference type="ARBA" id="ARBA00022840"/>
    </source>
</evidence>
<evidence type="ECO:0000256" key="1">
    <source>
        <dbReference type="ARBA" id="ARBA00004651"/>
    </source>
</evidence>
<dbReference type="InterPro" id="IPR039421">
    <property type="entry name" value="Type_1_exporter"/>
</dbReference>
<evidence type="ECO:0000256" key="6">
    <source>
        <dbReference type="ARBA" id="ARBA00023136"/>
    </source>
</evidence>
<keyword evidence="11" id="KW-1185">Reference proteome</keyword>
<dbReference type="SUPFAM" id="SSF90123">
    <property type="entry name" value="ABC transporter transmembrane region"/>
    <property type="match status" value="1"/>
</dbReference>
<dbReference type="PROSITE" id="PS50929">
    <property type="entry name" value="ABC_TM1F"/>
    <property type="match status" value="1"/>
</dbReference>
<dbReference type="PROSITE" id="PS00211">
    <property type="entry name" value="ABC_TRANSPORTER_1"/>
    <property type="match status" value="1"/>
</dbReference>
<dbReference type="InterPro" id="IPR027417">
    <property type="entry name" value="P-loop_NTPase"/>
</dbReference>
<dbReference type="CDD" id="cd18585">
    <property type="entry name" value="ABC_6TM_CydC"/>
    <property type="match status" value="1"/>
</dbReference>
<evidence type="ECO:0000259" key="9">
    <source>
        <dbReference type="PROSITE" id="PS50929"/>
    </source>
</evidence>
<reference evidence="10" key="1">
    <citation type="submission" date="2023-03" db="EMBL/GenBank/DDBJ databases">
        <title>Stygiobacter electus gen. nov., sp. nov., facultatively anaerobic thermotolerant bacterium of the class Ignavibacteria from a well of Yessentuki mineral water deposit.</title>
        <authorList>
            <person name="Podosokorskaya O.A."/>
            <person name="Elcheninov A.G."/>
            <person name="Petrova N.F."/>
            <person name="Zavarzina D.G."/>
            <person name="Kublanov I.V."/>
            <person name="Merkel A.Y."/>
        </authorList>
    </citation>
    <scope>NUCLEOTIDE SEQUENCE</scope>
    <source>
        <strain evidence="10">09-Me</strain>
    </source>
</reference>
<feature type="transmembrane region" description="Helical" evidence="7">
    <location>
        <begin position="246"/>
        <end position="264"/>
    </location>
</feature>
<dbReference type="Pfam" id="PF00005">
    <property type="entry name" value="ABC_tran"/>
    <property type="match status" value="1"/>
</dbReference>
<comment type="caution">
    <text evidence="10">The sequence shown here is derived from an EMBL/GenBank/DDBJ whole genome shotgun (WGS) entry which is preliminary data.</text>
</comment>
<keyword evidence="2 7" id="KW-0812">Transmembrane</keyword>
<name>A0AAE3P0K1_9BACT</name>
<keyword evidence="3" id="KW-0547">Nucleotide-binding</keyword>
<dbReference type="GO" id="GO:0045454">
    <property type="term" value="P:cell redox homeostasis"/>
    <property type="evidence" value="ECO:0007669"/>
    <property type="project" value="InterPro"/>
</dbReference>
<accession>A0AAE3P0K1</accession>
<protein>
    <submittedName>
        <fullName evidence="10">Thiol reductant ABC exporter subunit CydC</fullName>
    </submittedName>
</protein>
<evidence type="ECO:0000256" key="5">
    <source>
        <dbReference type="ARBA" id="ARBA00022989"/>
    </source>
</evidence>
<sequence length="546" mass="61943">MFKTFFKIASLSLEYRWWMILAALMSFLTVGSGIGLMMTSSYIIASAAIQTPIYQLQVAIVGVRFFGISRGVFRYLERYISHEVTFRLLAKLRLWFFKSIEPLIPSKKKDLTSSDLLSRSIEDIESLEHIFVRVISPPFVFVAVSFLMFYLLNLFSLKYSLIFISVFYLSAIGIPALTFLLSNKLGKEIISLKTRLKEYAVDSVQGLAELIFYNQTENWRNKFYSLQEKLLSSERKMSLIQSLHEILTGLAMNFTVLVMLYAAIPEVNAGNLNGVYLSVITIGIMASFEIVFQIPLAFQYLGKSVEAGERLLELTNENQIKDKKNICIDKKEFNSAIEMKNVSFSYDGKREVLHNFPIEIKKNDFIAITGESGSGKTTLVNLLTKLWYDYTGVITIDGIDYKNIPDENIRNLISVVTQNVHLFTGTIRENFLLAKIDATEEELFNALSKSDLISFVKNLSNGIDTNIGELGKKLSGGEAKRLAIARAILRNTPIIIFDEATSHLDQETESKILSMLEKLKGEKTIIFITHRTNNLQIFNNVIKINL</sequence>